<feature type="region of interest" description="Disordered" evidence="1">
    <location>
        <begin position="1"/>
        <end position="92"/>
    </location>
</feature>
<gene>
    <name evidence="3" type="ORF">MSHI_19180</name>
</gene>
<feature type="transmembrane region" description="Helical" evidence="2">
    <location>
        <begin position="122"/>
        <end position="146"/>
    </location>
</feature>
<protein>
    <recommendedName>
        <fullName evidence="5">Proline and glycine rich transmembrane protein</fullName>
    </recommendedName>
</protein>
<sequence length="357" mass="36078">MSQPPEHAGTPAEPQGGNQGPSGYPPPPPPGYGAPPPPPPPPGYGAPPPPPPPPGYGAPPGGYSAPGYGTPPPPPPGYGPPGGAPPVGYPPPPGLGGPVSTFKVGDAISWGWNRFTQNAVTLIVPVLGYFVAIAGVVGVMFGLIFASSNSTTTTYTDAFGATAETTTTNLSPIAVVAMIVGYVVLFVVALYMHAGLTTGCLAIADGRPVTMGTFFRPRNLGMVLVTGLLVVIGTLIGWVLCIIPGIIFGFLAQFAIVAVVDRSLSPVDSIRASIAAVRSNVGGSVLSWLAQYAAVLVGELLCFVGILAGIPVASLIQTYTWRKLSGGHVVELSPPGPPAGFPPGPPPPPPPPGQQYA</sequence>
<proteinExistence type="predicted"/>
<dbReference type="EMBL" id="AP022575">
    <property type="protein sequence ID" value="BBX74012.1"/>
    <property type="molecule type" value="Genomic_DNA"/>
</dbReference>
<feature type="region of interest" description="Disordered" evidence="1">
    <location>
        <begin position="333"/>
        <end position="357"/>
    </location>
</feature>
<evidence type="ECO:0000313" key="4">
    <source>
        <dbReference type="Proteomes" id="UP000467236"/>
    </source>
</evidence>
<name>A0A7I7MQF6_9MYCO</name>
<evidence type="ECO:0000256" key="1">
    <source>
        <dbReference type="SAM" id="MobiDB-lite"/>
    </source>
</evidence>
<feature type="compositionally biased region" description="Pro residues" evidence="1">
    <location>
        <begin position="69"/>
        <end position="92"/>
    </location>
</feature>
<feature type="transmembrane region" description="Helical" evidence="2">
    <location>
        <begin position="292"/>
        <end position="316"/>
    </location>
</feature>
<feature type="compositionally biased region" description="Pro residues" evidence="1">
    <location>
        <begin position="23"/>
        <end position="57"/>
    </location>
</feature>
<feature type="transmembrane region" description="Helical" evidence="2">
    <location>
        <begin position="223"/>
        <end position="256"/>
    </location>
</feature>
<dbReference type="Proteomes" id="UP000467236">
    <property type="component" value="Chromosome"/>
</dbReference>
<evidence type="ECO:0000256" key="2">
    <source>
        <dbReference type="SAM" id="Phobius"/>
    </source>
</evidence>
<keyword evidence="2" id="KW-0812">Transmembrane</keyword>
<keyword evidence="2" id="KW-1133">Transmembrane helix</keyword>
<reference evidence="3 4" key="1">
    <citation type="journal article" date="2019" name="Emerg. Microbes Infect.">
        <title>Comprehensive subspecies identification of 175 nontuberculous mycobacteria species based on 7547 genomic profiles.</title>
        <authorList>
            <person name="Matsumoto Y."/>
            <person name="Kinjo T."/>
            <person name="Motooka D."/>
            <person name="Nabeya D."/>
            <person name="Jung N."/>
            <person name="Uechi K."/>
            <person name="Horii T."/>
            <person name="Iida T."/>
            <person name="Fujita J."/>
            <person name="Nakamura S."/>
        </authorList>
    </citation>
    <scope>NUCLEOTIDE SEQUENCE [LARGE SCALE GENOMIC DNA]</scope>
    <source>
        <strain evidence="3 4">JCM 14233</strain>
    </source>
</reference>
<dbReference type="RefSeq" id="WP_179961528.1">
    <property type="nucleotide sequence ID" value="NZ_AP022575.1"/>
</dbReference>
<dbReference type="AlphaFoldDB" id="A0A7I7MQF6"/>
<evidence type="ECO:0000313" key="3">
    <source>
        <dbReference type="EMBL" id="BBX74012.1"/>
    </source>
</evidence>
<feature type="compositionally biased region" description="Pro residues" evidence="1">
    <location>
        <begin position="334"/>
        <end position="357"/>
    </location>
</feature>
<accession>A0A7I7MQF6</accession>
<keyword evidence="2" id="KW-0472">Membrane</keyword>
<organism evidence="3 4">
    <name type="scientific">Mycobacterium shinjukuense</name>
    <dbReference type="NCBI Taxonomy" id="398694"/>
    <lineage>
        <taxon>Bacteria</taxon>
        <taxon>Bacillati</taxon>
        <taxon>Actinomycetota</taxon>
        <taxon>Actinomycetes</taxon>
        <taxon>Mycobacteriales</taxon>
        <taxon>Mycobacteriaceae</taxon>
        <taxon>Mycobacterium</taxon>
    </lineage>
</organism>
<feature type="transmembrane region" description="Helical" evidence="2">
    <location>
        <begin position="173"/>
        <end position="203"/>
    </location>
</feature>
<dbReference type="KEGG" id="mshj:MSHI_19180"/>
<keyword evidence="4" id="KW-1185">Reference proteome</keyword>
<evidence type="ECO:0008006" key="5">
    <source>
        <dbReference type="Google" id="ProtNLM"/>
    </source>
</evidence>